<dbReference type="InterPro" id="IPR027417">
    <property type="entry name" value="P-loop_NTPase"/>
</dbReference>
<organism evidence="11">
    <name type="scientific">marine metagenome</name>
    <dbReference type="NCBI Taxonomy" id="408172"/>
    <lineage>
        <taxon>unclassified sequences</taxon>
        <taxon>metagenomes</taxon>
        <taxon>ecological metagenomes</taxon>
    </lineage>
</organism>
<dbReference type="PANTHER" id="PTHR42855">
    <property type="entry name" value="ABC TRANSPORTER ATP-BINDING SUBUNIT"/>
    <property type="match status" value="1"/>
</dbReference>
<dbReference type="Gene3D" id="3.40.50.300">
    <property type="entry name" value="P-loop containing nucleotide triphosphate hydrolases"/>
    <property type="match status" value="2"/>
</dbReference>
<dbReference type="InterPro" id="IPR032781">
    <property type="entry name" value="ABC_tran_Xtn"/>
</dbReference>
<dbReference type="InterPro" id="IPR003439">
    <property type="entry name" value="ABC_transporter-like_ATP-bd"/>
</dbReference>
<evidence type="ECO:0000256" key="2">
    <source>
        <dbReference type="ARBA" id="ARBA00022737"/>
    </source>
</evidence>
<dbReference type="InterPro" id="IPR017871">
    <property type="entry name" value="ABC_transporter-like_CS"/>
</dbReference>
<feature type="domain" description="ABC transporter" evidence="10">
    <location>
        <begin position="317"/>
        <end position="535"/>
    </location>
</feature>
<dbReference type="InterPro" id="IPR051309">
    <property type="entry name" value="ABCF_ATPase"/>
</dbReference>
<evidence type="ECO:0000256" key="3">
    <source>
        <dbReference type="ARBA" id="ARBA00022741"/>
    </source>
</evidence>
<dbReference type="GO" id="GO:0006281">
    <property type="term" value="P:DNA repair"/>
    <property type="evidence" value="ECO:0007669"/>
    <property type="project" value="UniProtKB-KW"/>
</dbReference>
<feature type="domain" description="ABC transporter" evidence="10">
    <location>
        <begin position="4"/>
        <end position="250"/>
    </location>
</feature>
<dbReference type="PROSITE" id="PS50893">
    <property type="entry name" value="ABC_TRANSPORTER_2"/>
    <property type="match status" value="2"/>
</dbReference>
<evidence type="ECO:0000313" key="11">
    <source>
        <dbReference type="EMBL" id="SUZ50669.1"/>
    </source>
</evidence>
<dbReference type="SMART" id="SM00382">
    <property type="entry name" value="AAA"/>
    <property type="match status" value="2"/>
</dbReference>
<reference evidence="11" key="1">
    <citation type="submission" date="2018-05" db="EMBL/GenBank/DDBJ databases">
        <authorList>
            <person name="Lanie J.A."/>
            <person name="Ng W.-L."/>
            <person name="Kazmierczak K.M."/>
            <person name="Andrzejewski T.M."/>
            <person name="Davidsen T.M."/>
            <person name="Wayne K.J."/>
            <person name="Tettelin H."/>
            <person name="Glass J.I."/>
            <person name="Rusch D."/>
            <person name="Podicherti R."/>
            <person name="Tsui H.-C.T."/>
            <person name="Winkler M.E."/>
        </authorList>
    </citation>
    <scope>NUCLEOTIDE SEQUENCE</scope>
</reference>
<keyword evidence="8" id="KW-0234">DNA repair</keyword>
<keyword evidence="7" id="KW-0238">DNA-binding</keyword>
<dbReference type="GO" id="GO:0005524">
    <property type="term" value="F:ATP binding"/>
    <property type="evidence" value="ECO:0007669"/>
    <property type="project" value="UniProtKB-KW"/>
</dbReference>
<dbReference type="InterPro" id="IPR003593">
    <property type="entry name" value="AAA+_ATPase"/>
</dbReference>
<gene>
    <name evidence="11" type="ORF">METZ01_LOCUS3523</name>
</gene>
<dbReference type="HAMAP" id="MF_00848">
    <property type="entry name" value="Uup"/>
    <property type="match status" value="1"/>
</dbReference>
<evidence type="ECO:0000256" key="9">
    <source>
        <dbReference type="SAM" id="MobiDB-lite"/>
    </source>
</evidence>
<evidence type="ECO:0000256" key="4">
    <source>
        <dbReference type="ARBA" id="ARBA00022763"/>
    </source>
</evidence>
<evidence type="ECO:0000256" key="1">
    <source>
        <dbReference type="ARBA" id="ARBA00022490"/>
    </source>
</evidence>
<keyword evidence="1" id="KW-0963">Cytoplasm</keyword>
<feature type="region of interest" description="Disordered" evidence="9">
    <location>
        <begin position="528"/>
        <end position="558"/>
    </location>
</feature>
<keyword evidence="4" id="KW-0227">DNA damage</keyword>
<accession>A0A381N899</accession>
<dbReference type="Pfam" id="PF16326">
    <property type="entry name" value="ABC_tran_CTD"/>
    <property type="match status" value="1"/>
</dbReference>
<protein>
    <recommendedName>
        <fullName evidence="10">ABC transporter domain-containing protein</fullName>
    </recommendedName>
</protein>
<dbReference type="SUPFAM" id="SSF52540">
    <property type="entry name" value="P-loop containing nucleoside triphosphate hydrolases"/>
    <property type="match status" value="2"/>
</dbReference>
<dbReference type="GO" id="GO:0016887">
    <property type="term" value="F:ATP hydrolysis activity"/>
    <property type="evidence" value="ECO:0007669"/>
    <property type="project" value="InterPro"/>
</dbReference>
<dbReference type="EMBL" id="UINC01000182">
    <property type="protein sequence ID" value="SUZ50669.1"/>
    <property type="molecule type" value="Genomic_DNA"/>
</dbReference>
<evidence type="ECO:0000256" key="8">
    <source>
        <dbReference type="ARBA" id="ARBA00023204"/>
    </source>
</evidence>
<dbReference type="FunFam" id="3.40.50.300:FF:000309">
    <property type="entry name" value="ABC transporter ATP-binding protein"/>
    <property type="match status" value="1"/>
</dbReference>
<proteinExistence type="inferred from homology"/>
<dbReference type="InterPro" id="IPR032524">
    <property type="entry name" value="ABC_tran_C"/>
</dbReference>
<dbReference type="PANTHER" id="PTHR42855:SF1">
    <property type="entry name" value="ABC TRANSPORTER DOMAIN-CONTAINING PROTEIN"/>
    <property type="match status" value="1"/>
</dbReference>
<keyword evidence="6" id="KW-0067">ATP-binding</keyword>
<dbReference type="FunFam" id="3.40.50.300:FF:000011">
    <property type="entry name" value="Putative ABC transporter ATP-binding component"/>
    <property type="match status" value="1"/>
</dbReference>
<sequence length="643" mass="72479">MHLVRFDAVSLAFGGQPLLREADFAVESGERVCLIGRNGAGKTSMLKLITGELEPDHGEVRRPANVFASQLEQALPLEEDCTVTSFVQGGLSSIQSLCEEYERRSELDLDASGLRELEKLHAHIDTHGGWNVRQRVDALCTELELPQDQRLGDLSGGWRRRVALARALVSNPDLLLLDEPTNHLDLGTIEWLETRARNYPGAVLFITHDRAFLHRLATRIVEIDRGKLRSWPGDYRRYLRDKDKAIGEERRTNAEFDRKLAEEEAWIRQGIKARRTRNEGRVRALAAMRETRAQRISRDAAARIHIEEAERSGRKVIEVKNLRYGYDRKPLIQGFSIRIVRGDRIGLVGNNGVGKSTLLQLLLGERKPQGGSIKHGVNLRTGYFDQHRRELDLDKTVAEVVGEGKDYVLLDGKPRHVVGYLRGFLFSSKRAMTPVRALSGGERNRVLLAHLFTQPANLLVLDEPTNDLDVETLEVLEARIAEYSGTLIVVSHDREFLDQVVNRILVFEADGEIREYVGGYSDWARRGRQLATADDPSEKKARRSSTPESRPQRKASSKLTYKLQHELDGLPGVIESLEAEVASLEAEIGTPDFYDRPFDETRPVLDAMLSKQTELDAAVDRWVDLEEEQSKLKTTNESPGDAS</sequence>
<dbReference type="Pfam" id="PF12848">
    <property type="entry name" value="ABC_tran_Xtn"/>
    <property type="match status" value="1"/>
</dbReference>
<keyword evidence="3" id="KW-0547">Nucleotide-binding</keyword>
<dbReference type="CDD" id="cd03221">
    <property type="entry name" value="ABCF_EF-3"/>
    <property type="match status" value="2"/>
</dbReference>
<evidence type="ECO:0000256" key="5">
    <source>
        <dbReference type="ARBA" id="ARBA00022801"/>
    </source>
</evidence>
<dbReference type="GO" id="GO:0003677">
    <property type="term" value="F:DNA binding"/>
    <property type="evidence" value="ECO:0007669"/>
    <property type="project" value="UniProtKB-KW"/>
</dbReference>
<evidence type="ECO:0000256" key="6">
    <source>
        <dbReference type="ARBA" id="ARBA00022840"/>
    </source>
</evidence>
<keyword evidence="5" id="KW-0378">Hydrolase</keyword>
<evidence type="ECO:0000259" key="10">
    <source>
        <dbReference type="PROSITE" id="PS50893"/>
    </source>
</evidence>
<dbReference type="Gene3D" id="1.10.287.380">
    <property type="entry name" value="Valyl-tRNA synthetase, C-terminal domain"/>
    <property type="match status" value="1"/>
</dbReference>
<dbReference type="InterPro" id="IPR037118">
    <property type="entry name" value="Val-tRNA_synth_C_sf"/>
</dbReference>
<dbReference type="InterPro" id="IPR043686">
    <property type="entry name" value="Uup"/>
</dbReference>
<keyword evidence="2" id="KW-0677">Repeat</keyword>
<name>A0A381N899_9ZZZZ</name>
<dbReference type="PROSITE" id="PS00211">
    <property type="entry name" value="ABC_TRANSPORTER_1"/>
    <property type="match status" value="1"/>
</dbReference>
<dbReference type="Pfam" id="PF00005">
    <property type="entry name" value="ABC_tran"/>
    <property type="match status" value="2"/>
</dbReference>
<evidence type="ECO:0000256" key="7">
    <source>
        <dbReference type="ARBA" id="ARBA00023125"/>
    </source>
</evidence>
<dbReference type="AlphaFoldDB" id="A0A381N899"/>